<feature type="transmembrane region" description="Helical" evidence="4">
    <location>
        <begin position="219"/>
        <end position="239"/>
    </location>
</feature>
<feature type="repeat" description="TPR" evidence="3">
    <location>
        <begin position="142"/>
        <end position="175"/>
    </location>
</feature>
<comment type="caution">
    <text evidence="5">The sequence shown here is derived from an EMBL/GenBank/DDBJ whole genome shotgun (WGS) entry which is preliminary data.</text>
</comment>
<dbReference type="GO" id="GO:0072380">
    <property type="term" value="C:TRC complex"/>
    <property type="evidence" value="ECO:0007669"/>
    <property type="project" value="TreeGrafter"/>
</dbReference>
<evidence type="ECO:0000256" key="1">
    <source>
        <dbReference type="ARBA" id="ARBA00022737"/>
    </source>
</evidence>
<dbReference type="GO" id="GO:0006620">
    <property type="term" value="P:post-translational protein targeting to endoplasmic reticulum membrane"/>
    <property type="evidence" value="ECO:0007669"/>
    <property type="project" value="TreeGrafter"/>
</dbReference>
<feature type="transmembrane region" description="Helical" evidence="4">
    <location>
        <begin position="245"/>
        <end position="266"/>
    </location>
</feature>
<keyword evidence="2 3" id="KW-0802">TPR repeat</keyword>
<dbReference type="Pfam" id="PF13432">
    <property type="entry name" value="TPR_16"/>
    <property type="match status" value="2"/>
</dbReference>
<dbReference type="Gene3D" id="1.25.40.10">
    <property type="entry name" value="Tetratricopeptide repeat domain"/>
    <property type="match status" value="1"/>
</dbReference>
<evidence type="ECO:0000313" key="5">
    <source>
        <dbReference type="EMBL" id="PRY36365.1"/>
    </source>
</evidence>
<evidence type="ECO:0000256" key="2">
    <source>
        <dbReference type="ARBA" id="ARBA00022803"/>
    </source>
</evidence>
<dbReference type="PANTHER" id="PTHR45831:SF2">
    <property type="entry name" value="LD24721P"/>
    <property type="match status" value="1"/>
</dbReference>
<sequence length="341" mass="36365">MSESITAVLVRAAEFTASGKPRQAIDLLRPALVANPLHAEAWCRLAAAHLDAGEPDPALDAAKRALVLDGDQAWAQRLAALSLSELGRQSEAVVAARESVRRKPTDWRCQVVLSEVLAADPTTRAEAVDVAHHATRLAPTEARAFQVLGDAALRARNWGTAERAYRTALRLDPTDDDIRANLATVRRKRGGGAAGAPTATSGPLPEEVLNAAHAIAWQVASRVAALLVSGGLLLLFAGMPRPTPLLGWFSGLLVLGTLALVGRTVLFARKTQRLALYRVTRHRPKLATVTVLFAVTLLLLTAWTTALFLGATTMQPLVFAWIISLVAGSVVVLVGQGKPRR</sequence>
<dbReference type="PROSITE" id="PS50005">
    <property type="entry name" value="TPR"/>
    <property type="match status" value="2"/>
</dbReference>
<dbReference type="AlphaFoldDB" id="A0A2T0SSH4"/>
<keyword evidence="4" id="KW-0472">Membrane</keyword>
<evidence type="ECO:0000313" key="6">
    <source>
        <dbReference type="Proteomes" id="UP000239494"/>
    </source>
</evidence>
<evidence type="ECO:0000256" key="4">
    <source>
        <dbReference type="SAM" id="Phobius"/>
    </source>
</evidence>
<dbReference type="InterPro" id="IPR047150">
    <property type="entry name" value="SGT"/>
</dbReference>
<organism evidence="5 6">
    <name type="scientific">Umezawaea tangerina</name>
    <dbReference type="NCBI Taxonomy" id="84725"/>
    <lineage>
        <taxon>Bacteria</taxon>
        <taxon>Bacillati</taxon>
        <taxon>Actinomycetota</taxon>
        <taxon>Actinomycetes</taxon>
        <taxon>Pseudonocardiales</taxon>
        <taxon>Pseudonocardiaceae</taxon>
        <taxon>Umezawaea</taxon>
    </lineage>
</organism>
<dbReference type="InterPro" id="IPR019734">
    <property type="entry name" value="TPR_rpt"/>
</dbReference>
<keyword evidence="1" id="KW-0677">Repeat</keyword>
<dbReference type="GO" id="GO:0060090">
    <property type="term" value="F:molecular adaptor activity"/>
    <property type="evidence" value="ECO:0007669"/>
    <property type="project" value="TreeGrafter"/>
</dbReference>
<dbReference type="InterPro" id="IPR011990">
    <property type="entry name" value="TPR-like_helical_dom_sf"/>
</dbReference>
<dbReference type="SUPFAM" id="SSF48452">
    <property type="entry name" value="TPR-like"/>
    <property type="match status" value="1"/>
</dbReference>
<feature type="transmembrane region" description="Helical" evidence="4">
    <location>
        <begin position="286"/>
        <end position="311"/>
    </location>
</feature>
<gene>
    <name evidence="5" type="ORF">CLV43_112293</name>
</gene>
<evidence type="ECO:0000256" key="3">
    <source>
        <dbReference type="PROSITE-ProRule" id="PRU00339"/>
    </source>
</evidence>
<dbReference type="SMART" id="SM00028">
    <property type="entry name" value="TPR"/>
    <property type="match status" value="4"/>
</dbReference>
<dbReference type="GO" id="GO:0016020">
    <property type="term" value="C:membrane"/>
    <property type="evidence" value="ECO:0007669"/>
    <property type="project" value="TreeGrafter"/>
</dbReference>
<keyword evidence="4" id="KW-0812">Transmembrane</keyword>
<dbReference type="Proteomes" id="UP000239494">
    <property type="component" value="Unassembled WGS sequence"/>
</dbReference>
<dbReference type="OrthoDB" id="3686302at2"/>
<protein>
    <submittedName>
        <fullName evidence="5">Tetratricopeptide repeat protein</fullName>
    </submittedName>
</protein>
<name>A0A2T0SSH4_9PSEU</name>
<dbReference type="EMBL" id="PVTF01000012">
    <property type="protein sequence ID" value="PRY36365.1"/>
    <property type="molecule type" value="Genomic_DNA"/>
</dbReference>
<proteinExistence type="predicted"/>
<dbReference type="PANTHER" id="PTHR45831">
    <property type="entry name" value="LD24721P"/>
    <property type="match status" value="1"/>
</dbReference>
<feature type="repeat" description="TPR" evidence="3">
    <location>
        <begin position="39"/>
        <end position="72"/>
    </location>
</feature>
<keyword evidence="4" id="KW-1133">Transmembrane helix</keyword>
<accession>A0A2T0SSH4</accession>
<dbReference type="RefSeq" id="WP_106192935.1">
    <property type="nucleotide sequence ID" value="NZ_PVTF01000012.1"/>
</dbReference>
<reference evidence="5 6" key="1">
    <citation type="submission" date="2018-03" db="EMBL/GenBank/DDBJ databases">
        <title>Genomic Encyclopedia of Archaeal and Bacterial Type Strains, Phase II (KMG-II): from individual species to whole genera.</title>
        <authorList>
            <person name="Goeker M."/>
        </authorList>
    </citation>
    <scope>NUCLEOTIDE SEQUENCE [LARGE SCALE GENOMIC DNA]</scope>
    <source>
        <strain evidence="5 6">DSM 44720</strain>
    </source>
</reference>
<feature type="transmembrane region" description="Helical" evidence="4">
    <location>
        <begin position="317"/>
        <end position="335"/>
    </location>
</feature>
<keyword evidence="6" id="KW-1185">Reference proteome</keyword>